<evidence type="ECO:0000313" key="4">
    <source>
        <dbReference type="Proteomes" id="UP000292686"/>
    </source>
</evidence>
<evidence type="ECO:0000313" key="2">
    <source>
        <dbReference type="EMBL" id="NYD68670.1"/>
    </source>
</evidence>
<dbReference type="Gene3D" id="2.30.30.320">
    <property type="entry name" value="DUF1653-like domain"/>
    <property type="match status" value="1"/>
</dbReference>
<accession>A0A4Q2MAE3</accession>
<dbReference type="EMBL" id="JACCBI010000001">
    <property type="protein sequence ID" value="NYD68670.1"/>
    <property type="molecule type" value="Genomic_DNA"/>
</dbReference>
<evidence type="ECO:0000313" key="3">
    <source>
        <dbReference type="EMBL" id="RXZ86040.1"/>
    </source>
</evidence>
<dbReference type="InterPro" id="IPR023387">
    <property type="entry name" value="DUF1653-like_dom"/>
</dbReference>
<reference evidence="3 4" key="1">
    <citation type="submission" date="2019-01" db="EMBL/GenBank/DDBJ databases">
        <title>Agromyces.</title>
        <authorList>
            <person name="Li J."/>
        </authorList>
    </citation>
    <scope>NUCLEOTIDE SEQUENCE [LARGE SCALE GENOMIC DNA]</scope>
    <source>
        <strain evidence="3 4">DSM 23870</strain>
    </source>
</reference>
<dbReference type="AlphaFoldDB" id="A0A4Q2MAE3"/>
<feature type="domain" description="DUF1653" evidence="1">
    <location>
        <begin position="8"/>
        <end position="65"/>
    </location>
</feature>
<protein>
    <submittedName>
        <fullName evidence="3">DUF1653 domain-containing protein</fullName>
    </submittedName>
</protein>
<dbReference type="InterPro" id="IPR037135">
    <property type="entry name" value="DUF1653-like_dom_sf"/>
</dbReference>
<keyword evidence="4" id="KW-1185">Reference proteome</keyword>
<gene>
    <name evidence="2" type="ORF">BJ972_003189</name>
    <name evidence="3" type="ORF">ESP50_12615</name>
</gene>
<proteinExistence type="predicted"/>
<reference evidence="2 5" key="2">
    <citation type="submission" date="2020-07" db="EMBL/GenBank/DDBJ databases">
        <title>Sequencing the genomes of 1000 actinobacteria strains.</title>
        <authorList>
            <person name="Klenk H.-P."/>
        </authorList>
    </citation>
    <scope>NUCLEOTIDE SEQUENCE [LARGE SCALE GENOMIC DNA]</scope>
    <source>
        <strain evidence="2 5">DSM 23870</strain>
    </source>
</reference>
<dbReference type="OrthoDB" id="371169at2"/>
<evidence type="ECO:0000259" key="1">
    <source>
        <dbReference type="Pfam" id="PF07866"/>
    </source>
</evidence>
<evidence type="ECO:0000313" key="5">
    <source>
        <dbReference type="Proteomes" id="UP000581087"/>
    </source>
</evidence>
<dbReference type="Proteomes" id="UP000581087">
    <property type="component" value="Unassembled WGS sequence"/>
</dbReference>
<dbReference type="Pfam" id="PF07866">
    <property type="entry name" value="DUF1653"/>
    <property type="match status" value="1"/>
</dbReference>
<dbReference type="Proteomes" id="UP000292686">
    <property type="component" value="Unassembled WGS sequence"/>
</dbReference>
<sequence>MSTVEPGPYRHFKGGHYVVVGEATDSESEQAVVVYRSADGRLWTRPKAMFVETVEHEGQTVPRFARIAE</sequence>
<dbReference type="RefSeq" id="WP_129175681.1">
    <property type="nucleotide sequence ID" value="NZ_JACCBI010000001.1"/>
</dbReference>
<dbReference type="EMBL" id="SDPM01000006">
    <property type="protein sequence ID" value="RXZ86040.1"/>
    <property type="molecule type" value="Genomic_DNA"/>
</dbReference>
<name>A0A4Q2MAE3_9MICO</name>
<comment type="caution">
    <text evidence="3">The sequence shown here is derived from an EMBL/GenBank/DDBJ whole genome shotgun (WGS) entry which is preliminary data.</text>
</comment>
<organism evidence="3 4">
    <name type="scientific">Agromyces atrinae</name>
    <dbReference type="NCBI Taxonomy" id="592376"/>
    <lineage>
        <taxon>Bacteria</taxon>
        <taxon>Bacillati</taxon>
        <taxon>Actinomycetota</taxon>
        <taxon>Actinomycetes</taxon>
        <taxon>Micrococcales</taxon>
        <taxon>Microbacteriaceae</taxon>
        <taxon>Agromyces</taxon>
    </lineage>
</organism>